<protein>
    <submittedName>
        <fullName evidence="2">Uncharacterized protein</fullName>
    </submittedName>
</protein>
<dbReference type="EMBL" id="SRLO01000092">
    <property type="protein sequence ID" value="TNN76531.1"/>
    <property type="molecule type" value="Genomic_DNA"/>
</dbReference>
<evidence type="ECO:0000313" key="2">
    <source>
        <dbReference type="EMBL" id="TNN76531.1"/>
    </source>
</evidence>
<reference evidence="2 3" key="1">
    <citation type="submission" date="2019-03" db="EMBL/GenBank/DDBJ databases">
        <title>First draft genome of Liparis tanakae, snailfish: a comprehensive survey of snailfish specific genes.</title>
        <authorList>
            <person name="Kim W."/>
            <person name="Song I."/>
            <person name="Jeong J.-H."/>
            <person name="Kim D."/>
            <person name="Kim S."/>
            <person name="Ryu S."/>
            <person name="Song J.Y."/>
            <person name="Lee S.K."/>
        </authorList>
    </citation>
    <scope>NUCLEOTIDE SEQUENCE [LARGE SCALE GENOMIC DNA]</scope>
    <source>
        <tissue evidence="2">Muscle</tissue>
    </source>
</reference>
<accession>A0A4Z2IFH0</accession>
<evidence type="ECO:0000313" key="3">
    <source>
        <dbReference type="Proteomes" id="UP000314294"/>
    </source>
</evidence>
<dbReference type="Proteomes" id="UP000314294">
    <property type="component" value="Unassembled WGS sequence"/>
</dbReference>
<feature type="compositionally biased region" description="Polar residues" evidence="1">
    <location>
        <begin position="1"/>
        <end position="11"/>
    </location>
</feature>
<name>A0A4Z2IFH0_9TELE</name>
<dbReference type="AlphaFoldDB" id="A0A4Z2IFH0"/>
<keyword evidence="3" id="KW-1185">Reference proteome</keyword>
<gene>
    <name evidence="2" type="ORF">EYF80_013181</name>
</gene>
<comment type="caution">
    <text evidence="2">The sequence shown here is derived from an EMBL/GenBank/DDBJ whole genome shotgun (WGS) entry which is preliminary data.</text>
</comment>
<proteinExistence type="predicted"/>
<organism evidence="2 3">
    <name type="scientific">Liparis tanakae</name>
    <name type="common">Tanaka's snailfish</name>
    <dbReference type="NCBI Taxonomy" id="230148"/>
    <lineage>
        <taxon>Eukaryota</taxon>
        <taxon>Metazoa</taxon>
        <taxon>Chordata</taxon>
        <taxon>Craniata</taxon>
        <taxon>Vertebrata</taxon>
        <taxon>Euteleostomi</taxon>
        <taxon>Actinopterygii</taxon>
        <taxon>Neopterygii</taxon>
        <taxon>Teleostei</taxon>
        <taxon>Neoteleostei</taxon>
        <taxon>Acanthomorphata</taxon>
        <taxon>Eupercaria</taxon>
        <taxon>Perciformes</taxon>
        <taxon>Cottioidei</taxon>
        <taxon>Cottales</taxon>
        <taxon>Liparidae</taxon>
        <taxon>Liparis</taxon>
    </lineage>
</organism>
<feature type="region of interest" description="Disordered" evidence="1">
    <location>
        <begin position="1"/>
        <end position="27"/>
    </location>
</feature>
<sequence length="85" mass="10150">MHWSFSLSLNSLMDDAPSDTINQEDPDEASLWMQHKHCNIRLKNIMNERDSETVTYRLEISQCNYLTTVELEKQVVFWPELKEEF</sequence>
<evidence type="ECO:0000256" key="1">
    <source>
        <dbReference type="SAM" id="MobiDB-lite"/>
    </source>
</evidence>